<comment type="caution">
    <text evidence="1">The sequence shown here is derived from an EMBL/GenBank/DDBJ whole genome shotgun (WGS) entry which is preliminary data.</text>
</comment>
<proteinExistence type="predicted"/>
<keyword evidence="2" id="KW-1185">Reference proteome</keyword>
<gene>
    <name evidence="1" type="ORF">MLD38_005575</name>
</gene>
<accession>A0ACB9RLA1</accession>
<dbReference type="EMBL" id="CM042882">
    <property type="protein sequence ID" value="KAI4379253.1"/>
    <property type="molecule type" value="Genomic_DNA"/>
</dbReference>
<name>A0ACB9RLA1_9MYRT</name>
<evidence type="ECO:0000313" key="2">
    <source>
        <dbReference type="Proteomes" id="UP001057402"/>
    </source>
</evidence>
<dbReference type="Proteomes" id="UP001057402">
    <property type="component" value="Chromosome 3"/>
</dbReference>
<protein>
    <submittedName>
        <fullName evidence="1">Uncharacterized protein</fullName>
    </submittedName>
</protein>
<reference evidence="2" key="1">
    <citation type="journal article" date="2023" name="Front. Plant Sci.">
        <title>Chromosomal-level genome assembly of Melastoma candidum provides insights into trichome evolution.</title>
        <authorList>
            <person name="Zhong Y."/>
            <person name="Wu W."/>
            <person name="Sun C."/>
            <person name="Zou P."/>
            <person name="Liu Y."/>
            <person name="Dai S."/>
            <person name="Zhou R."/>
        </authorList>
    </citation>
    <scope>NUCLEOTIDE SEQUENCE [LARGE SCALE GENOMIC DNA]</scope>
</reference>
<organism evidence="1 2">
    <name type="scientific">Melastoma candidum</name>
    <dbReference type="NCBI Taxonomy" id="119954"/>
    <lineage>
        <taxon>Eukaryota</taxon>
        <taxon>Viridiplantae</taxon>
        <taxon>Streptophyta</taxon>
        <taxon>Embryophyta</taxon>
        <taxon>Tracheophyta</taxon>
        <taxon>Spermatophyta</taxon>
        <taxon>Magnoliopsida</taxon>
        <taxon>eudicotyledons</taxon>
        <taxon>Gunneridae</taxon>
        <taxon>Pentapetalae</taxon>
        <taxon>rosids</taxon>
        <taxon>malvids</taxon>
        <taxon>Myrtales</taxon>
        <taxon>Melastomataceae</taxon>
        <taxon>Melastomatoideae</taxon>
        <taxon>Melastomateae</taxon>
        <taxon>Melastoma</taxon>
    </lineage>
</organism>
<sequence>MFKMISKFKRLSSLPAALCMVAYLATALIGCKGLSTAATTLVDVGVILDMDTYTGKMGSTCIDMAMEDFYAAHGNYTTRLVLHKLDSKTDSIEAASAAIELLKYYQVKAIIGPQKTRQADFVAGIANRSQVPTISFSATGSSLTRVETPYFVRMAQVDSNQLQAVAAIAKALHWGQITLVYEGTTYGNGIVSYLGEAMGEVNVRIAHRCSITPLMTDDQILKEMYKMMTMQTRVFLVHMLPSLASRVFLKAKEAGMMSKGYAWIVTDGIASTFSAMDPRVINSMQGVLGVKSYLPPSEELTQFAARFEERFQQGNSTFQSFQLNDYGVWAYDTISTLAMAIERVGDGDLWFKRPAVPGNSSDIESVGVFEQGPEILQFILRTNFAGLSGQINLETGELPMSPFQIVNMVGNDTKVIGFWSKDNGITTELPATGPESESEILQKVVWPGITYQVPKGWQIPTNEKRLRVGVPVKAVFSEFINVYRNSLTKAPEVTGYCAEVFEVVIKYLPYAVLYDFIPDETYEGSEESAGRYDDLIQGLSKDTYDVVVGDITIRANRTQYADFSLPYTESGVTMIVPIRFNEGKMAWIFLKPLTKELWLMIGAFFVYIGLVIWVIEHRVNKAFRGPRRKQIGMIFWFSFSTLVFAHKEKVLSNLSKLVVIVWVFAVLVLTSSYTANLTSMLTVRQLQPTITDINDIINSKDHLIGYQNSSFVLDLLRSLNVSDSKMVVLNTREDYDNALSRGSKNGGVSAIMDEIPYLRLVLSNNCSKYEFVGPIYKTAGFGFAFPIGSPLVSDVSRVIVNLTEQNKTDEIRKFWLGDDLYCSSSANNDVSSNSLTLDSFKGLFLIAGISTTLALCIFLYNFLMENTHVLNSDATMKQKIETLMKIFNEKKEDIPDSTNKKAKEEEAAPEKPEVQLANFDDIPRGFIIKDTRSPATISLSNQEEGVSTTGEGRASSSSSGPGTPYQGLNIDQGR</sequence>
<evidence type="ECO:0000313" key="1">
    <source>
        <dbReference type="EMBL" id="KAI4379253.1"/>
    </source>
</evidence>